<keyword evidence="7" id="KW-1185">Reference proteome</keyword>
<feature type="transmembrane region" description="Helical" evidence="4">
    <location>
        <begin position="7"/>
        <end position="29"/>
    </location>
</feature>
<dbReference type="GO" id="GO:0022857">
    <property type="term" value="F:transmembrane transporter activity"/>
    <property type="evidence" value="ECO:0007669"/>
    <property type="project" value="InterPro"/>
</dbReference>
<feature type="transmembrane region" description="Helical" evidence="4">
    <location>
        <begin position="339"/>
        <end position="362"/>
    </location>
</feature>
<dbReference type="GO" id="GO:0005886">
    <property type="term" value="C:plasma membrane"/>
    <property type="evidence" value="ECO:0007669"/>
    <property type="project" value="TreeGrafter"/>
</dbReference>
<evidence type="ECO:0000256" key="3">
    <source>
        <dbReference type="ARBA" id="ARBA00023136"/>
    </source>
</evidence>
<feature type="transmembrane region" description="Helical" evidence="4">
    <location>
        <begin position="211"/>
        <end position="230"/>
    </location>
</feature>
<sequence length="392" mass="43410">MKHKVIILPLIVFAQFCCTSLWFAGNGVIINLIETFNLEFSALGDLTSAVQFGFIFGTLIFALFTITDRFSPSKVFFYSAIIASLCNVLIIYKGHTFESLMGLRFMTGFFLAGIYPVGIKIASDYYKKGLGKSLGFLVGALVLGTAFPHLLKGSLNGILSWEKMIIVTSLLSLLGGLLIMLFVPNGPYRQRLNKFDITTCYKLFSGKRFKAAAFGYFGHMWELYAFWVFTPVLLMTYAEIHSDTNFNIPLVSFIIIAIGSLSCVISGYLSLKFQTKTVAGTSLFLSLLCCLLSPLFFQINSELVFILFLMFWSMVVIADSPLFSTLVAQNVDISSKGTAITIVNCIGFAITIVSIQLINVLIEYVNTSYVFTLLALGPILGLVFLMKETEQT</sequence>
<feature type="transmembrane region" description="Helical" evidence="4">
    <location>
        <begin position="278"/>
        <end position="297"/>
    </location>
</feature>
<dbReference type="SUPFAM" id="SSF103473">
    <property type="entry name" value="MFS general substrate transporter"/>
    <property type="match status" value="1"/>
</dbReference>
<feature type="transmembrane region" description="Helical" evidence="4">
    <location>
        <begin position="303"/>
        <end position="327"/>
    </location>
</feature>
<keyword evidence="3 4" id="KW-0472">Membrane</keyword>
<feature type="transmembrane region" description="Helical" evidence="4">
    <location>
        <begin position="163"/>
        <end position="183"/>
    </location>
</feature>
<evidence type="ECO:0000259" key="5">
    <source>
        <dbReference type="PROSITE" id="PS50850"/>
    </source>
</evidence>
<feature type="transmembrane region" description="Helical" evidence="4">
    <location>
        <begin position="49"/>
        <end position="66"/>
    </location>
</feature>
<feature type="transmembrane region" description="Helical" evidence="4">
    <location>
        <begin position="250"/>
        <end position="271"/>
    </location>
</feature>
<keyword evidence="1 4" id="KW-0812">Transmembrane</keyword>
<evidence type="ECO:0000256" key="4">
    <source>
        <dbReference type="SAM" id="Phobius"/>
    </source>
</evidence>
<evidence type="ECO:0000256" key="2">
    <source>
        <dbReference type="ARBA" id="ARBA00022989"/>
    </source>
</evidence>
<feature type="transmembrane region" description="Helical" evidence="4">
    <location>
        <begin position="134"/>
        <end position="151"/>
    </location>
</feature>
<dbReference type="PANTHER" id="PTHR23521">
    <property type="entry name" value="TRANSPORTER MFS SUPERFAMILY"/>
    <property type="match status" value="1"/>
</dbReference>
<feature type="transmembrane region" description="Helical" evidence="4">
    <location>
        <begin position="75"/>
        <end position="95"/>
    </location>
</feature>
<evidence type="ECO:0000256" key="1">
    <source>
        <dbReference type="ARBA" id="ARBA00022692"/>
    </source>
</evidence>
<dbReference type="PANTHER" id="PTHR23521:SF3">
    <property type="entry name" value="MFS TRANSPORTER"/>
    <property type="match status" value="1"/>
</dbReference>
<dbReference type="PROSITE" id="PS50850">
    <property type="entry name" value="MFS"/>
    <property type="match status" value="1"/>
</dbReference>
<organism evidence="6 7">
    <name type="scientific">Algibacter mikhailovii</name>
    <dbReference type="NCBI Taxonomy" id="425498"/>
    <lineage>
        <taxon>Bacteria</taxon>
        <taxon>Pseudomonadati</taxon>
        <taxon>Bacteroidota</taxon>
        <taxon>Flavobacteriia</taxon>
        <taxon>Flavobacteriales</taxon>
        <taxon>Flavobacteriaceae</taxon>
        <taxon>Algibacter</taxon>
    </lineage>
</organism>
<dbReference type="Gene3D" id="1.20.1250.20">
    <property type="entry name" value="MFS general substrate transporter like domains"/>
    <property type="match status" value="2"/>
</dbReference>
<evidence type="ECO:0000313" key="7">
    <source>
        <dbReference type="Proteomes" id="UP000636004"/>
    </source>
</evidence>
<dbReference type="InterPro" id="IPR020846">
    <property type="entry name" value="MFS_dom"/>
</dbReference>
<dbReference type="InterPro" id="IPR036259">
    <property type="entry name" value="MFS_trans_sf"/>
</dbReference>
<feature type="transmembrane region" description="Helical" evidence="4">
    <location>
        <begin position="368"/>
        <end position="386"/>
    </location>
</feature>
<dbReference type="RefSeq" id="WP_189358324.1">
    <property type="nucleotide sequence ID" value="NZ_BMWZ01000001.1"/>
</dbReference>
<dbReference type="Proteomes" id="UP000636004">
    <property type="component" value="Unassembled WGS sequence"/>
</dbReference>
<proteinExistence type="predicted"/>
<protein>
    <submittedName>
        <fullName evidence="6">Membrane protein</fullName>
    </submittedName>
</protein>
<feature type="domain" description="Major facilitator superfamily (MFS) profile" evidence="5">
    <location>
        <begin position="1"/>
        <end position="392"/>
    </location>
</feature>
<dbReference type="InterPro" id="IPR011701">
    <property type="entry name" value="MFS"/>
</dbReference>
<reference evidence="6" key="2">
    <citation type="submission" date="2020-09" db="EMBL/GenBank/DDBJ databases">
        <authorList>
            <person name="Sun Q."/>
            <person name="Kim S."/>
        </authorList>
    </citation>
    <scope>NUCLEOTIDE SEQUENCE</scope>
    <source>
        <strain evidence="6">KCTC 12710</strain>
    </source>
</reference>
<dbReference type="Pfam" id="PF07690">
    <property type="entry name" value="MFS_1"/>
    <property type="match status" value="1"/>
</dbReference>
<reference evidence="6" key="1">
    <citation type="journal article" date="2014" name="Int. J. Syst. Evol. Microbiol.">
        <title>Complete genome sequence of Corynebacterium casei LMG S-19264T (=DSM 44701T), isolated from a smear-ripened cheese.</title>
        <authorList>
            <consortium name="US DOE Joint Genome Institute (JGI-PGF)"/>
            <person name="Walter F."/>
            <person name="Albersmeier A."/>
            <person name="Kalinowski J."/>
            <person name="Ruckert C."/>
        </authorList>
    </citation>
    <scope>NUCLEOTIDE SEQUENCE</scope>
    <source>
        <strain evidence="6">KCTC 12710</strain>
    </source>
</reference>
<gene>
    <name evidence="6" type="ORF">GCM10007028_00710</name>
</gene>
<evidence type="ECO:0000313" key="6">
    <source>
        <dbReference type="EMBL" id="GGZ67687.1"/>
    </source>
</evidence>
<feature type="transmembrane region" description="Helical" evidence="4">
    <location>
        <begin position="101"/>
        <end position="122"/>
    </location>
</feature>
<dbReference type="AlphaFoldDB" id="A0A918QSK5"/>
<accession>A0A918QSK5</accession>
<name>A0A918QSK5_9FLAO</name>
<keyword evidence="2 4" id="KW-1133">Transmembrane helix</keyword>
<comment type="caution">
    <text evidence="6">The sequence shown here is derived from an EMBL/GenBank/DDBJ whole genome shotgun (WGS) entry which is preliminary data.</text>
</comment>
<dbReference type="EMBL" id="BMWZ01000001">
    <property type="protein sequence ID" value="GGZ67687.1"/>
    <property type="molecule type" value="Genomic_DNA"/>
</dbReference>